<accession>A0A832WP83</accession>
<reference evidence="2" key="1">
    <citation type="journal article" date="2020" name="bioRxiv">
        <title>A rank-normalized archaeal taxonomy based on genome phylogeny resolves widespread incomplete and uneven classifications.</title>
        <authorList>
            <person name="Rinke C."/>
            <person name="Chuvochina M."/>
            <person name="Mussig A.J."/>
            <person name="Chaumeil P.-A."/>
            <person name="Waite D.W."/>
            <person name="Whitman W.B."/>
            <person name="Parks D.H."/>
            <person name="Hugenholtz P."/>
        </authorList>
    </citation>
    <scope>NUCLEOTIDE SEQUENCE</scope>
    <source>
        <strain evidence="2">UBA8838</strain>
    </source>
</reference>
<dbReference type="RefSeq" id="WP_010980055.1">
    <property type="nucleotide sequence ID" value="NZ_BAABQO010000001.1"/>
</dbReference>
<feature type="transmembrane region" description="Helical" evidence="1">
    <location>
        <begin position="371"/>
        <end position="388"/>
    </location>
</feature>
<feature type="transmembrane region" description="Helical" evidence="1">
    <location>
        <begin position="448"/>
        <end position="469"/>
    </location>
</feature>
<evidence type="ECO:0000313" key="3">
    <source>
        <dbReference type="Proteomes" id="UP000646844"/>
    </source>
</evidence>
<dbReference type="Proteomes" id="UP000646844">
    <property type="component" value="Unassembled WGS sequence"/>
</dbReference>
<organism evidence="2 3">
    <name type="scientific">Sulfurisphaera tokodaii</name>
    <dbReference type="NCBI Taxonomy" id="111955"/>
    <lineage>
        <taxon>Archaea</taxon>
        <taxon>Thermoproteota</taxon>
        <taxon>Thermoprotei</taxon>
        <taxon>Sulfolobales</taxon>
        <taxon>Sulfolobaceae</taxon>
        <taxon>Sulfurisphaera</taxon>
    </lineage>
</organism>
<dbReference type="AlphaFoldDB" id="A0A832WP83"/>
<dbReference type="GeneID" id="1460044"/>
<proteinExistence type="predicted"/>
<protein>
    <submittedName>
        <fullName evidence="2">Uncharacterized protein</fullName>
    </submittedName>
</protein>
<feature type="transmembrane region" description="Helical" evidence="1">
    <location>
        <begin position="481"/>
        <end position="501"/>
    </location>
</feature>
<comment type="caution">
    <text evidence="2">The sequence shown here is derived from an EMBL/GenBank/DDBJ whole genome shotgun (WGS) entry which is preliminary data.</text>
</comment>
<evidence type="ECO:0000313" key="2">
    <source>
        <dbReference type="EMBL" id="HII73805.1"/>
    </source>
</evidence>
<feature type="transmembrane region" description="Helical" evidence="1">
    <location>
        <begin position="408"/>
        <end position="427"/>
    </location>
</feature>
<keyword evidence="1" id="KW-1133">Transmembrane helix</keyword>
<name>A0A832WP83_9CREN</name>
<dbReference type="EMBL" id="DUJO01000022">
    <property type="protein sequence ID" value="HII73805.1"/>
    <property type="molecule type" value="Genomic_DNA"/>
</dbReference>
<evidence type="ECO:0000256" key="1">
    <source>
        <dbReference type="SAM" id="Phobius"/>
    </source>
</evidence>
<keyword evidence="1" id="KW-0472">Membrane</keyword>
<gene>
    <name evidence="2" type="ORF">HA332_05355</name>
</gene>
<sequence length="533" mass="61226">MAKINFRTNYPIKIGNIRIIIKEIELEENGNTLNVVIDVNTSDQLSIQIDELIIDDDIIIRPKRSVVRKVSQVDTSNLPMEIVIDITKSDDPKIGYIRLNGIEYNNSSVKISKVKIYFKNLYKIDKIKLIENYKNLYNAEKAVEYTIVNKMNIPIRYVILTPSFLDIIGISIKSHRKKKGDNPQNLSLHFSSSIIGLQVTDEKGNRLNYLTFYELSDVLPSNITKHNYIIIDLGNTLKPEERRTIILSKQINVDAESYIAAVPLINGIATEVLIRPPHGYFIIMNVKGGSISLLDTEYNGTIVSTRSITLEREVTNLQIDNLSLTVITDHEMENGEISSISGINFKFICNYSDNLHHLIYILHEFKIKGKIFWEYLFSFLSMIVYGLFLQELAVDVMRIVYDNFLPLLVPLSFAIGSFMGYVIFLRFKYVRIKSLGEFITDVLKFSRNFIYFITLYALVILGFILYALINITSISQLSRIANIYLEMEFAILVVLELPTILIEREIGDLYGKYLLSLIILTTFSMFLLIPWIV</sequence>
<dbReference type="OMA" id="YRESHES"/>
<keyword evidence="1" id="KW-0812">Transmembrane</keyword>
<feature type="transmembrane region" description="Helical" evidence="1">
    <location>
        <begin position="513"/>
        <end position="532"/>
    </location>
</feature>